<reference evidence="1" key="1">
    <citation type="submission" date="2014-09" db="EMBL/GenBank/DDBJ databases">
        <authorList>
            <person name="Magalhaes I.L.F."/>
            <person name="Oliveira U."/>
            <person name="Santos F.R."/>
            <person name="Vidigal T.H.D.A."/>
            <person name="Brescovit A.D."/>
            <person name="Santos A.J."/>
        </authorList>
    </citation>
    <scope>NUCLEOTIDE SEQUENCE</scope>
    <source>
        <tissue evidence="1">Shoot tissue taken approximately 20 cm above the soil surface</tissue>
    </source>
</reference>
<sequence>MTVCNQQLQLKGAPPIGHKVLSIYCSALLERTSKSCDVSVFALHGGINQLLISNAAFMACPADHEK</sequence>
<proteinExistence type="predicted"/>
<evidence type="ECO:0000313" key="1">
    <source>
        <dbReference type="EMBL" id="JAE39109.1"/>
    </source>
</evidence>
<dbReference type="AlphaFoldDB" id="A0A0A9HTI5"/>
<protein>
    <submittedName>
        <fullName evidence="1">Uncharacterized protein</fullName>
    </submittedName>
</protein>
<organism evidence="1">
    <name type="scientific">Arundo donax</name>
    <name type="common">Giant reed</name>
    <name type="synonym">Donax arundinaceus</name>
    <dbReference type="NCBI Taxonomy" id="35708"/>
    <lineage>
        <taxon>Eukaryota</taxon>
        <taxon>Viridiplantae</taxon>
        <taxon>Streptophyta</taxon>
        <taxon>Embryophyta</taxon>
        <taxon>Tracheophyta</taxon>
        <taxon>Spermatophyta</taxon>
        <taxon>Magnoliopsida</taxon>
        <taxon>Liliopsida</taxon>
        <taxon>Poales</taxon>
        <taxon>Poaceae</taxon>
        <taxon>PACMAD clade</taxon>
        <taxon>Arundinoideae</taxon>
        <taxon>Arundineae</taxon>
        <taxon>Arundo</taxon>
    </lineage>
</organism>
<name>A0A0A9HTI5_ARUDO</name>
<accession>A0A0A9HTI5</accession>
<reference evidence="1" key="2">
    <citation type="journal article" date="2015" name="Data Brief">
        <title>Shoot transcriptome of the giant reed, Arundo donax.</title>
        <authorList>
            <person name="Barrero R.A."/>
            <person name="Guerrero F.D."/>
            <person name="Moolhuijzen P."/>
            <person name="Goolsby J.A."/>
            <person name="Tidwell J."/>
            <person name="Bellgard S.E."/>
            <person name="Bellgard M.I."/>
        </authorList>
    </citation>
    <scope>NUCLEOTIDE SEQUENCE</scope>
    <source>
        <tissue evidence="1">Shoot tissue taken approximately 20 cm above the soil surface</tissue>
    </source>
</reference>
<dbReference type="EMBL" id="GBRH01158787">
    <property type="protein sequence ID" value="JAE39109.1"/>
    <property type="molecule type" value="Transcribed_RNA"/>
</dbReference>